<dbReference type="InterPro" id="IPR048255">
    <property type="entry name" value="IML1_N"/>
</dbReference>
<feature type="compositionally biased region" description="Low complexity" evidence="1">
    <location>
        <begin position="1318"/>
        <end position="1330"/>
    </location>
</feature>
<name>A0AAD2G8F5_9STRA</name>
<reference evidence="3" key="1">
    <citation type="submission" date="2023-08" db="EMBL/GenBank/DDBJ databases">
        <authorList>
            <person name="Audoor S."/>
            <person name="Bilcke G."/>
        </authorList>
    </citation>
    <scope>NUCLEOTIDE SEQUENCE</scope>
</reference>
<proteinExistence type="predicted"/>
<feature type="compositionally biased region" description="Polar residues" evidence="1">
    <location>
        <begin position="325"/>
        <end position="334"/>
    </location>
</feature>
<dbReference type="EMBL" id="CAKOGP040002147">
    <property type="protein sequence ID" value="CAJ1963544.1"/>
    <property type="molecule type" value="Genomic_DNA"/>
</dbReference>
<feature type="compositionally biased region" description="Polar residues" evidence="1">
    <location>
        <begin position="996"/>
        <end position="1011"/>
    </location>
</feature>
<feature type="domain" description="Vacuolar membrane-associated protein Iml1 N-terminal" evidence="2">
    <location>
        <begin position="516"/>
        <end position="797"/>
    </location>
</feature>
<dbReference type="Pfam" id="PF12257">
    <property type="entry name" value="IML1"/>
    <property type="match status" value="1"/>
</dbReference>
<feature type="compositionally biased region" description="Basic and acidic residues" evidence="1">
    <location>
        <begin position="1497"/>
        <end position="1507"/>
    </location>
</feature>
<feature type="compositionally biased region" description="Basic and acidic residues" evidence="1">
    <location>
        <begin position="2028"/>
        <end position="2043"/>
    </location>
</feature>
<dbReference type="InterPro" id="IPR027244">
    <property type="entry name" value="IML1"/>
</dbReference>
<feature type="compositionally biased region" description="Polar residues" evidence="1">
    <location>
        <begin position="260"/>
        <end position="269"/>
    </location>
</feature>
<feature type="compositionally biased region" description="Basic and acidic residues" evidence="1">
    <location>
        <begin position="2055"/>
        <end position="2087"/>
    </location>
</feature>
<protein>
    <recommendedName>
        <fullName evidence="2">Vacuolar membrane-associated protein Iml1 N-terminal domain-containing protein</fullName>
    </recommendedName>
</protein>
<feature type="region of interest" description="Disordered" evidence="1">
    <location>
        <begin position="1130"/>
        <end position="1368"/>
    </location>
</feature>
<evidence type="ECO:0000313" key="3">
    <source>
        <dbReference type="EMBL" id="CAJ1963544.1"/>
    </source>
</evidence>
<feature type="compositionally biased region" description="Polar residues" evidence="1">
    <location>
        <begin position="1130"/>
        <end position="1148"/>
    </location>
</feature>
<comment type="caution">
    <text evidence="3">The sequence shown here is derived from an EMBL/GenBank/DDBJ whole genome shotgun (WGS) entry which is preliminary data.</text>
</comment>
<feature type="compositionally biased region" description="Low complexity" evidence="1">
    <location>
        <begin position="352"/>
        <end position="369"/>
    </location>
</feature>
<feature type="compositionally biased region" description="Low complexity" evidence="1">
    <location>
        <begin position="270"/>
        <end position="284"/>
    </location>
</feature>
<feature type="compositionally biased region" description="Polar residues" evidence="1">
    <location>
        <begin position="1178"/>
        <end position="1190"/>
    </location>
</feature>
<feature type="region of interest" description="Disordered" evidence="1">
    <location>
        <begin position="1473"/>
        <end position="1507"/>
    </location>
</feature>
<dbReference type="Proteomes" id="UP001295423">
    <property type="component" value="Unassembled WGS sequence"/>
</dbReference>
<feature type="region of interest" description="Disordered" evidence="1">
    <location>
        <begin position="317"/>
        <end position="384"/>
    </location>
</feature>
<dbReference type="GO" id="GO:1990130">
    <property type="term" value="C:GATOR1 complex"/>
    <property type="evidence" value="ECO:0007669"/>
    <property type="project" value="TreeGrafter"/>
</dbReference>
<dbReference type="PANTHER" id="PTHR13179:SF8">
    <property type="entry name" value="GATOR COMPLEX PROTEIN DEPDC5"/>
    <property type="match status" value="1"/>
</dbReference>
<evidence type="ECO:0000259" key="2">
    <source>
        <dbReference type="Pfam" id="PF12257"/>
    </source>
</evidence>
<keyword evidence="4" id="KW-1185">Reference proteome</keyword>
<feature type="compositionally biased region" description="Basic and acidic residues" evidence="1">
    <location>
        <begin position="1880"/>
        <end position="1933"/>
    </location>
</feature>
<feature type="compositionally biased region" description="Basic and acidic residues" evidence="1">
    <location>
        <begin position="1945"/>
        <end position="1971"/>
    </location>
</feature>
<organism evidence="3 4">
    <name type="scientific">Cylindrotheca closterium</name>
    <dbReference type="NCBI Taxonomy" id="2856"/>
    <lineage>
        <taxon>Eukaryota</taxon>
        <taxon>Sar</taxon>
        <taxon>Stramenopiles</taxon>
        <taxon>Ochrophyta</taxon>
        <taxon>Bacillariophyta</taxon>
        <taxon>Bacillariophyceae</taxon>
        <taxon>Bacillariophycidae</taxon>
        <taxon>Bacillariales</taxon>
        <taxon>Bacillariaceae</taxon>
        <taxon>Cylindrotheca</taxon>
    </lineage>
</organism>
<feature type="compositionally biased region" description="Basic and acidic residues" evidence="1">
    <location>
        <begin position="1979"/>
        <end position="1994"/>
    </location>
</feature>
<feature type="region of interest" description="Disordered" evidence="1">
    <location>
        <begin position="84"/>
        <end position="172"/>
    </location>
</feature>
<feature type="compositionally biased region" description="Basic and acidic residues" evidence="1">
    <location>
        <begin position="2008"/>
        <end position="2022"/>
    </location>
</feature>
<feature type="region of interest" description="Disordered" evidence="1">
    <location>
        <begin position="187"/>
        <end position="290"/>
    </location>
</feature>
<feature type="compositionally biased region" description="Low complexity" evidence="1">
    <location>
        <begin position="1058"/>
        <end position="1072"/>
    </location>
</feature>
<dbReference type="GO" id="GO:1904262">
    <property type="term" value="P:negative regulation of TORC1 signaling"/>
    <property type="evidence" value="ECO:0007669"/>
    <property type="project" value="TreeGrafter"/>
</dbReference>
<sequence length="2125" mass="236108">MLMTGFLSLNVHDSLTFDGAELCLHPDLFPISSTSATGSTNGGNHTGLAPGDMIEIRVWDPLPQSVIASSASSAASITTAIGPTSVINTPASTPVSTLNRSPPEPRRNNSANNSLAGTLTPTGGNTSVISNQNLRLAPSLMKTPTPFTTPNPASSHPTPAQPSNSAASTPTAGSMSYASAVAGTSTAPAIPNESVTNVPSKIQTTNLRPRAPSLTNSLAYSVESENPQSGTRAVVDANSSNQSVDTSASTVKGGDDHITTKSVGEESNGSASAQDAATAATPPTYNLLSKSPITSPATSVTLPSTAAANAAATAASLPPVFPRGQGSTSDTVSLMGTLHKPKPIGMTRRSRTVASTTNTTGSNTAPTSSRPLAYPSKATGPLHSRDISDVTVDTQQLDNMDLLQAAGLYSDGNTDHLIPPENSFPPRQNLANAMANVSTGSDSKKLRSTHSLRLSFVLLVTNQTLTTLKGNTRTQISMLRQVADLYALSRYDTVTVHKITKEDEEEALKAVSADYVVVTIKDQFISRGDMLYFQHTLKGSWIYEGERLMEQSKGIKAHAREIRHGNASAKSGIVTDETMITFRSRSARIFWLVQLSSEMWEYSSPYDPVANQVPICEIYFDKWIRFLHKLFTKWKVMEVTHSLTVIFFSRTLIYNGENSTFKLADVYGRPYEDHFKTVIENETCMDWHSLLVRIKEAFVQYPFEVGWSLDRRPTNASQGNVLEAINLTLNVMQFHYLDRDLHRTGNSLVVISPGCGIFEVNKRLAEITYKRMMDHGIGSDMLSLGLPPLHIAPIFLYAVDPRAGTETSGGHYEVPHWMHLSFINYDRDDGVGHQEEKKDSSPVNKNKILRSWMDSYEVASNGFLRPKIDVEGRIGPGDGDRAKSFSAIGNAAATPVKAKSEAKQERQLIEGRDFRDILDACRPKVRSVIPSPLLFILKQIVDQDETGQTKWMDEARASPLVEWGTANTAEMIAQDRLLIQHLQSTSRKKKDVAQSGRANSESGSSTSSKVDYSQILSTTPLSTSPKIFQLQRSNSIKLGQMSFLPKRAPSPSMLNDDSLSASASTASGSSLGKHSLEMKSTLETKAEVTIGSNPDESGMMDQNQHIMHLRQLMEDHDAVVCSPLLAEVQPSSEVQRLSNTKRSISPAVTSRKKSPHHGGLGDALSRYETKKPRESARTLRSLSDLHQTSFKQDRPRKSSPLLNPKSERGQRAISPVMLSPPDSELNQTHPHATNKDETSHSFSRHVSTRDSRLHAHRSGFGSTNTLPALDLSNHGGSPTSQFRGSSASGMRQIYKQKPHLLSKSPPVSASRLQSGTYGSKVGQSSSPSRSGSRDRSGHRRSRSAANSRNGVVPQRQASYNPFRQSDEDEVLATRSHERRRWSHVFAEGEVEFKRHAGPIWNSLTSPAILPLSVDYLPSPQEMRDERRFLFTPYSITLSGIEKSFYNTHDELIMEMVRMRVTQDYQIVTAKAVRESNNRVEKPREGRGGVSTKRRGKFDRNSEPDKNEASKHYLSMGHIIQVIHYDPSNDTIAVVVYLEARDYDNYKNYYDYEYLLYSDATNQYVKSSQTFAKFKEIYRWNMSDNIMCGEYGTELMTVMITRSLIFCLLPPSFPDEVSEKAYVSKFKRLLEYLGRLREKEEAKTDLGVEIMTSSDCAEPNLETLPSMKKANDSFVQFIVRLQRGKQDPVEWLQISIESVFVPTRSYKIFFNWLVGSSSKVEGQIQLLHRRCSQFGLRLVAIPHTTTFENLQQHAFSVPTFICVRSKETVDGLDALLKSKDFIYEGVEVTKPGRILQSIENRNDYNFERFHWAKKKFHRVASKQYIHRSGALVVRMIPDSQGLAILALIENRKNASRENNFKEIARNLMLDLQQTIKDYKKAEPKMTEEEKKLEVKMAEEKAEESEKAKDSEKLKPKPVENNEKAEPKMIEETNKLRQTPIEVSEQAEAKMVEPRASEEIENAKTKVQEDNQKPEANLVEESERIEPKMVETKWAEDNQQVEAKPVGNSEKIEPKMVEENDKLEQTPAKESAKAEAKMLKPKAQEEMENAETTLQEDNEKSESNSAEESERMEPKMVEPKAAEESEKVKTTRVGGKQKLEPKQVADTEKIEPKMEEESVETTVAEDN</sequence>
<dbReference type="PANTHER" id="PTHR13179">
    <property type="entry name" value="DEP DOMAIN CONTAINING PROTEIN 5"/>
    <property type="match status" value="1"/>
</dbReference>
<feature type="compositionally biased region" description="Basic and acidic residues" evidence="1">
    <location>
        <begin position="1165"/>
        <end position="1177"/>
    </location>
</feature>
<feature type="compositionally biased region" description="Acidic residues" evidence="1">
    <location>
        <begin position="2115"/>
        <end position="2125"/>
    </location>
</feature>
<feature type="region of interest" description="Disordered" evidence="1">
    <location>
        <begin position="1880"/>
        <end position="2125"/>
    </location>
</feature>
<dbReference type="GO" id="GO:0005096">
    <property type="term" value="F:GTPase activator activity"/>
    <property type="evidence" value="ECO:0007669"/>
    <property type="project" value="InterPro"/>
</dbReference>
<feature type="region of interest" description="Disordered" evidence="1">
    <location>
        <begin position="986"/>
        <end position="1011"/>
    </location>
</feature>
<feature type="compositionally biased region" description="Basic and acidic residues" evidence="1">
    <location>
        <begin position="2095"/>
        <end position="2114"/>
    </location>
</feature>
<feature type="compositionally biased region" description="Polar residues" evidence="1">
    <location>
        <begin position="145"/>
        <end position="172"/>
    </location>
</feature>
<feature type="compositionally biased region" description="Polar residues" evidence="1">
    <location>
        <begin position="1305"/>
        <end position="1317"/>
    </location>
</feature>
<feature type="compositionally biased region" description="Polar residues" evidence="1">
    <location>
        <begin position="85"/>
        <end position="100"/>
    </location>
</feature>
<dbReference type="GO" id="GO:0010508">
    <property type="term" value="P:positive regulation of autophagy"/>
    <property type="evidence" value="ECO:0007669"/>
    <property type="project" value="TreeGrafter"/>
</dbReference>
<feature type="region of interest" description="Disordered" evidence="1">
    <location>
        <begin position="1047"/>
        <end position="1080"/>
    </location>
</feature>
<feature type="compositionally biased region" description="Polar residues" evidence="1">
    <location>
        <begin position="1274"/>
        <end position="1289"/>
    </location>
</feature>
<evidence type="ECO:0000313" key="4">
    <source>
        <dbReference type="Proteomes" id="UP001295423"/>
    </source>
</evidence>
<evidence type="ECO:0000256" key="1">
    <source>
        <dbReference type="SAM" id="MobiDB-lite"/>
    </source>
</evidence>
<feature type="compositionally biased region" description="Polar residues" evidence="1">
    <location>
        <begin position="187"/>
        <end position="250"/>
    </location>
</feature>
<feature type="compositionally biased region" description="Basic and acidic residues" evidence="1">
    <location>
        <begin position="1473"/>
        <end position="1486"/>
    </location>
</feature>
<gene>
    <name evidence="3" type="ORF">CYCCA115_LOCUS20215</name>
</gene>
<feature type="compositionally biased region" description="Polar residues" evidence="1">
    <location>
        <begin position="108"/>
        <end position="134"/>
    </location>
</feature>
<accession>A0AAD2G8F5</accession>